<evidence type="ECO:0000313" key="1">
    <source>
        <dbReference type="EMBL" id="CEG01612.1"/>
    </source>
</evidence>
<dbReference type="InterPro" id="IPR038765">
    <property type="entry name" value="Papain-like_cys_pep_sf"/>
</dbReference>
<dbReference type="RefSeq" id="XP_022841062.1">
    <property type="nucleotide sequence ID" value="XM_022983669.1"/>
</dbReference>
<gene>
    <name evidence="1" type="ORF">OT_ostta08g03930</name>
</gene>
<sequence>MAMEHTVALAIDFERGAIATETAEDERAMRSMTDEPTLASLCERLDSVRNICLCSNAADACKMAYSYPEILLTKRKLAEMIRVHPTLRDAQILRMWREEITQNMMRVGAMERHVLHTHMSRGQMKFPRDFYISVHDVKRLRQRASCKEWKKDESEMGSIFKMIMQDEGVTVIRFSGMEVAPARVHGRVVPEDDPFGGSPERVKVKEEENSFECMWCQYRSKDTSILKNHILTCLHRDFREDEASTKVDRYIESCVTGVPRVSGWDEEKSSWWCARKLELQARLSSLYDCIATNLNQILSPVKDNQQTELAIVPYVPRDVTESEAGASKKEYLDHLRAEPDFSFDRRLEEHQKNAIEEVFQDPQQNRVISQGAMSDAYTPVTVHDFQTLRDGQWLNDAVIDWQLQFLNRIERERMQVRGDDVPRVYFFQVAVMNLMTHRWVKTCKEASEKGHPEPLYECGKYYDYKNVNRTLRKTRRKP</sequence>
<reference evidence="2" key="1">
    <citation type="journal article" date="2006" name="Proc. Natl. Acad. Sci. U.S.A.">
        <title>Genome analysis of the smallest free-living eukaryote Ostreococcus tauri unveils many unique features.</title>
        <authorList>
            <person name="Derelle E."/>
            <person name="Ferraz C."/>
            <person name="Rombauts S."/>
            <person name="Rouze P."/>
            <person name="Worden A.Z."/>
            <person name="Robbens S."/>
            <person name="Partensky F."/>
            <person name="Degroeve S."/>
            <person name="Echeynie S."/>
            <person name="Cooke R."/>
            <person name="Saeys Y."/>
            <person name="Wuyts J."/>
            <person name="Jabbari K."/>
            <person name="Bowler C."/>
            <person name="Panaud O."/>
            <person name="Piegu B."/>
            <person name="Ball S.G."/>
            <person name="Ral J.-P."/>
            <person name="Bouget F.-Y."/>
            <person name="Piganeau G."/>
            <person name="De Baets B."/>
            <person name="Picard A."/>
            <person name="Delseny M."/>
            <person name="Demaille J."/>
            <person name="Van de Peer Y."/>
            <person name="Moreau H."/>
        </authorList>
    </citation>
    <scope>NUCLEOTIDE SEQUENCE [LARGE SCALE GENOMIC DNA]</scope>
    <source>
        <strain evidence="2">OTTH 0595 / CCAP 157/2 / RCC745</strain>
    </source>
</reference>
<keyword evidence="2" id="KW-1185">Reference proteome</keyword>
<reference evidence="1 2" key="2">
    <citation type="journal article" date="2014" name="BMC Genomics">
        <title>An improved genome of the model marine alga Ostreococcus tauri unfolds by assessing Illumina de novo assemblies.</title>
        <authorList>
            <person name="Blanc-Mathieu R."/>
            <person name="Verhelst B."/>
            <person name="Derelle E."/>
            <person name="Rombauts S."/>
            <person name="Bouget F.Y."/>
            <person name="Carre I."/>
            <person name="Chateau A."/>
            <person name="Eyre-Walker A."/>
            <person name="Grimsley N."/>
            <person name="Moreau H."/>
            <person name="Piegu B."/>
            <person name="Rivals E."/>
            <person name="Schackwitz W."/>
            <person name="Van de Peer Y."/>
            <person name="Piganeau G."/>
        </authorList>
    </citation>
    <scope>NUCLEOTIDE SEQUENCE [LARGE SCALE GENOMIC DNA]</scope>
    <source>
        <strain evidence="2">OTTH 0595 / CCAP 157/2 / RCC745</strain>
    </source>
</reference>
<name>A0A090MF29_OSTTA</name>
<dbReference type="GeneID" id="34946087"/>
<accession>A0A090MF29</accession>
<dbReference type="KEGG" id="ota:OT_ostta08g03930"/>
<dbReference type="OrthoDB" id="5065855at2759"/>
<organism evidence="1 2">
    <name type="scientific">Ostreococcus tauri</name>
    <name type="common">Marine green alga</name>
    <dbReference type="NCBI Taxonomy" id="70448"/>
    <lineage>
        <taxon>Eukaryota</taxon>
        <taxon>Viridiplantae</taxon>
        <taxon>Chlorophyta</taxon>
        <taxon>Mamiellophyceae</taxon>
        <taxon>Mamiellales</taxon>
        <taxon>Bathycoccaceae</taxon>
        <taxon>Ostreococcus</taxon>
    </lineage>
</organism>
<dbReference type="Proteomes" id="UP000009170">
    <property type="component" value="Unassembled WGS sequence"/>
</dbReference>
<dbReference type="EMBL" id="CAID01000008">
    <property type="protein sequence ID" value="CEG01612.1"/>
    <property type="molecule type" value="Genomic_DNA"/>
</dbReference>
<comment type="caution">
    <text evidence="1">The sequence shown here is derived from an EMBL/GenBank/DDBJ whole genome shotgun (WGS) entry which is preliminary data.</text>
</comment>
<protein>
    <submittedName>
        <fullName evidence="1">Unnamed product</fullName>
    </submittedName>
</protein>
<dbReference type="AlphaFoldDB" id="A0A090MF29"/>
<dbReference type="Gene3D" id="3.40.395.10">
    <property type="entry name" value="Adenoviral Proteinase, Chain A"/>
    <property type="match status" value="1"/>
</dbReference>
<dbReference type="SUPFAM" id="SSF54001">
    <property type="entry name" value="Cysteine proteinases"/>
    <property type="match status" value="1"/>
</dbReference>
<evidence type="ECO:0000313" key="2">
    <source>
        <dbReference type="Proteomes" id="UP000009170"/>
    </source>
</evidence>
<proteinExistence type="predicted"/>
<dbReference type="InParanoid" id="A0A090MF29"/>